<dbReference type="RefSeq" id="WP_380057731.1">
    <property type="nucleotide sequence ID" value="NZ_JBHSWB010000001.1"/>
</dbReference>
<dbReference type="EMBL" id="JBHSWB010000001">
    <property type="protein sequence ID" value="MFC6661980.1"/>
    <property type="molecule type" value="Genomic_DNA"/>
</dbReference>
<dbReference type="Gene3D" id="3.30.40.10">
    <property type="entry name" value="Zinc/RING finger domain, C3HC4 (zinc finger)"/>
    <property type="match status" value="1"/>
</dbReference>
<dbReference type="Proteomes" id="UP001596317">
    <property type="component" value="Unassembled WGS sequence"/>
</dbReference>
<name>A0ABW1ZM67_9DEIO</name>
<accession>A0ABW1ZM67</accession>
<comment type="caution">
    <text evidence="1">The sequence shown here is derived from an EMBL/GenBank/DDBJ whole genome shotgun (WGS) entry which is preliminary data.</text>
</comment>
<evidence type="ECO:0000313" key="2">
    <source>
        <dbReference type="Proteomes" id="UP001596317"/>
    </source>
</evidence>
<sequence>MEQVAPGPRWAGTWVHLRVCMTCGHVGGCDPSKNKHATRHAWASAHAHDLQRRAGEKLGLLRRAPVGEVGRVESR</sequence>
<evidence type="ECO:0008006" key="3">
    <source>
        <dbReference type="Google" id="ProtNLM"/>
    </source>
</evidence>
<reference evidence="2" key="1">
    <citation type="journal article" date="2019" name="Int. J. Syst. Evol. Microbiol.">
        <title>The Global Catalogue of Microorganisms (GCM) 10K type strain sequencing project: providing services to taxonomists for standard genome sequencing and annotation.</title>
        <authorList>
            <consortium name="The Broad Institute Genomics Platform"/>
            <consortium name="The Broad Institute Genome Sequencing Center for Infectious Disease"/>
            <person name="Wu L."/>
            <person name="Ma J."/>
        </authorList>
    </citation>
    <scope>NUCLEOTIDE SEQUENCE [LARGE SCALE GENOMIC DNA]</scope>
    <source>
        <strain evidence="2">CCUG 63830</strain>
    </source>
</reference>
<evidence type="ECO:0000313" key="1">
    <source>
        <dbReference type="EMBL" id="MFC6661980.1"/>
    </source>
</evidence>
<protein>
    <recommendedName>
        <fullName evidence="3">UBP-type domain-containing protein</fullName>
    </recommendedName>
</protein>
<dbReference type="InterPro" id="IPR013083">
    <property type="entry name" value="Znf_RING/FYVE/PHD"/>
</dbReference>
<proteinExistence type="predicted"/>
<organism evidence="1 2">
    <name type="scientific">Deinococcus multiflagellatus</name>
    <dbReference type="NCBI Taxonomy" id="1656887"/>
    <lineage>
        <taxon>Bacteria</taxon>
        <taxon>Thermotogati</taxon>
        <taxon>Deinococcota</taxon>
        <taxon>Deinococci</taxon>
        <taxon>Deinococcales</taxon>
        <taxon>Deinococcaceae</taxon>
        <taxon>Deinococcus</taxon>
    </lineage>
</organism>
<gene>
    <name evidence="1" type="ORF">ACFP90_17870</name>
</gene>
<dbReference type="SUPFAM" id="SSF57850">
    <property type="entry name" value="RING/U-box"/>
    <property type="match status" value="1"/>
</dbReference>
<keyword evidence="2" id="KW-1185">Reference proteome</keyword>